<organism evidence="2 3">
    <name type="scientific">Clavibacter tessellarius</name>
    <dbReference type="NCBI Taxonomy" id="31965"/>
    <lineage>
        <taxon>Bacteria</taxon>
        <taxon>Bacillati</taxon>
        <taxon>Actinomycetota</taxon>
        <taxon>Actinomycetes</taxon>
        <taxon>Micrococcales</taxon>
        <taxon>Microbacteriaceae</taxon>
        <taxon>Clavibacter</taxon>
    </lineage>
</organism>
<sequence>MRGRRRGGGWKRALVSAVDEHARSLGYETVVAPKLAAGHVDLLVRTPQVLHLIRIELENVEGEEAAREHDIIRRYREPQRSTRVLWLTYDCHWVDTRIPAFGVRLVTDTSRPEDALDVGGLSAIVDAGILQPDRHQMLRQPAVSQFGLALVLQQYLAGKLHHDIAGGVERTAYYGWASTGKWLQMMQALVRRNRALGREIRDRIEERDAALRSASIVEGDLAKATCRLDEMKIELATREQQLATREQQLAARDQQLAALERRHSQAKDCLRAVEVLRGTTFGRIYLRRVSVYAEKPSD</sequence>
<proteinExistence type="predicted"/>
<reference evidence="2 3" key="1">
    <citation type="submission" date="2016-01" db="EMBL/GenBank/DDBJ databases">
        <title>Draft genome sequence of Clavibacter michiganensis subsp. tessellarius DOAB 609.</title>
        <authorList>
            <person name="Tambong J.T."/>
        </authorList>
    </citation>
    <scope>NUCLEOTIDE SEQUENCE [LARGE SCALE GENOMIC DNA]</scope>
    <source>
        <strain evidence="2 3">DOAB 609</strain>
    </source>
</reference>
<name>A0A154V4R0_9MICO</name>
<protein>
    <submittedName>
        <fullName evidence="2">Uncharacterized protein</fullName>
    </submittedName>
</protein>
<feature type="coiled-coil region" evidence="1">
    <location>
        <begin position="221"/>
        <end position="262"/>
    </location>
</feature>
<evidence type="ECO:0000313" key="2">
    <source>
        <dbReference type="EMBL" id="KZC96307.1"/>
    </source>
</evidence>
<evidence type="ECO:0000313" key="3">
    <source>
        <dbReference type="Proteomes" id="UP000076218"/>
    </source>
</evidence>
<dbReference type="AlphaFoldDB" id="A0A154V4R0"/>
<comment type="caution">
    <text evidence="2">The sequence shown here is derived from an EMBL/GenBank/DDBJ whole genome shotgun (WGS) entry which is preliminary data.</text>
</comment>
<dbReference type="Proteomes" id="UP000076218">
    <property type="component" value="Unassembled WGS sequence"/>
</dbReference>
<dbReference type="RefSeq" id="WP_063070353.1">
    <property type="nucleotide sequence ID" value="NZ_LQXA01000007.1"/>
</dbReference>
<evidence type="ECO:0000256" key="1">
    <source>
        <dbReference type="SAM" id="Coils"/>
    </source>
</evidence>
<accession>A0A154V4R0</accession>
<dbReference type="EMBL" id="LQXA01000007">
    <property type="protein sequence ID" value="KZC96307.1"/>
    <property type="molecule type" value="Genomic_DNA"/>
</dbReference>
<gene>
    <name evidence="2" type="ORF">AWH51_03280</name>
</gene>
<dbReference type="OrthoDB" id="377031at85006"/>
<keyword evidence="1" id="KW-0175">Coiled coil</keyword>